<evidence type="ECO:0000313" key="9">
    <source>
        <dbReference type="Proteomes" id="UP001056436"/>
    </source>
</evidence>
<keyword evidence="3" id="KW-0804">Transcription</keyword>
<feature type="region of interest" description="Disordered" evidence="6">
    <location>
        <begin position="1"/>
        <end position="43"/>
    </location>
</feature>
<dbReference type="InterPro" id="IPR038704">
    <property type="entry name" value="YEAST_sf"/>
</dbReference>
<keyword evidence="2" id="KW-0805">Transcription regulation</keyword>
<dbReference type="GO" id="GO:0006355">
    <property type="term" value="P:regulation of DNA-templated transcription"/>
    <property type="evidence" value="ECO:0007669"/>
    <property type="project" value="InterPro"/>
</dbReference>
<evidence type="ECO:0000256" key="2">
    <source>
        <dbReference type="ARBA" id="ARBA00023015"/>
    </source>
</evidence>
<proteinExistence type="predicted"/>
<feature type="domain" description="YEATS" evidence="7">
    <location>
        <begin position="10"/>
        <end position="170"/>
    </location>
</feature>
<keyword evidence="4 5" id="KW-0539">Nucleus</keyword>
<evidence type="ECO:0000256" key="6">
    <source>
        <dbReference type="SAM" id="MobiDB-lite"/>
    </source>
</evidence>
<dbReference type="GO" id="GO:0000785">
    <property type="term" value="C:chromatin"/>
    <property type="evidence" value="ECO:0007669"/>
    <property type="project" value="UniProtKB-ARBA"/>
</dbReference>
<evidence type="ECO:0000256" key="5">
    <source>
        <dbReference type="PROSITE-ProRule" id="PRU00376"/>
    </source>
</evidence>
<feature type="compositionally biased region" description="Basic and acidic residues" evidence="6">
    <location>
        <begin position="470"/>
        <end position="486"/>
    </location>
</feature>
<name>A0A9P9X0C6_9PEZI</name>
<evidence type="ECO:0000259" key="7">
    <source>
        <dbReference type="PROSITE" id="PS51037"/>
    </source>
</evidence>
<dbReference type="InterPro" id="IPR005033">
    <property type="entry name" value="YEATS"/>
</dbReference>
<dbReference type="Proteomes" id="UP001056436">
    <property type="component" value="Unassembled WGS sequence"/>
</dbReference>
<evidence type="ECO:0000313" key="8">
    <source>
        <dbReference type="EMBL" id="KAI3529660.1"/>
    </source>
</evidence>
<dbReference type="PROSITE" id="PS51037">
    <property type="entry name" value="YEATS"/>
    <property type="match status" value="1"/>
</dbReference>
<feature type="compositionally biased region" description="Basic and acidic residues" evidence="6">
    <location>
        <begin position="29"/>
        <end position="43"/>
    </location>
</feature>
<comment type="subcellular location">
    <subcellularLocation>
        <location evidence="5">Nucleus</location>
    </subcellularLocation>
</comment>
<comment type="caution">
    <text evidence="8">The sequence shown here is derived from an EMBL/GenBank/DDBJ whole genome shotgun (WGS) entry which is preliminary data.</text>
</comment>
<evidence type="ECO:0000256" key="1">
    <source>
        <dbReference type="ARBA" id="ARBA00022408"/>
    </source>
</evidence>
<sequence>MAPPSSLGKRVKGTQIKRPFIYGTTARPFDPESNPKPEGVPADHTHSWEVFVKAIDDIDITYWIRRVQFKLHESIPNHVRMIDGEPGKPFLIQETGWGEFEITIKIYYATESGEKPQTLYHNLRLHPYGRTDAEKEQMLRQNDGEIRAWAYDEQLFNEPYEAFYEVLTSGAHPKGHPVGKGGKGKNKPIPALPEKTSNVQVAWERSALLPAVNKPGQPFSLETEQIEVKKLKEAETTAKGMAKQQLEILKEKEAQLAALKAENAAAATADQPRLRGGGDDTEDDEMDCGSSPIRHQQEPHFRTPSPRRNNNVDTAMTDGEQQWRAEPPGASRWHRDENDYRNRPTQALAAGVAGSTNPHVEVNHGPGIGTSDTGLGQTYCLFHSNYSASARSQCRLVPNSSLEEMYNCGSQVQEPAPPTRVDAIADTMSMHSQTSRDEPDVQMSDDTSSQSTILSPPPAPPGVQVRKRKASSEAELPEKKRSKDEGPTGGPDGGQGYL</sequence>
<dbReference type="PANTHER" id="PTHR47573">
    <property type="entry name" value="PROTEIN AF-9 HOMOLOG"/>
    <property type="match status" value="1"/>
</dbReference>
<feature type="region of interest" description="Disordered" evidence="6">
    <location>
        <begin position="430"/>
        <end position="498"/>
    </location>
</feature>
<protein>
    <recommendedName>
        <fullName evidence="1">Protein AF-9 homolog</fullName>
    </recommendedName>
</protein>
<keyword evidence="9" id="KW-1185">Reference proteome</keyword>
<accession>A0A9P9X0C6</accession>
<dbReference type="PANTHER" id="PTHR47573:SF1">
    <property type="entry name" value="PROTEIN AF-9 HOMOLOG"/>
    <property type="match status" value="1"/>
</dbReference>
<gene>
    <name evidence="8" type="ORF">CABS02_14768</name>
</gene>
<evidence type="ECO:0000256" key="4">
    <source>
        <dbReference type="ARBA" id="ARBA00023242"/>
    </source>
</evidence>
<dbReference type="EMBL" id="SDAQ01000221">
    <property type="protein sequence ID" value="KAI3529660.1"/>
    <property type="molecule type" value="Genomic_DNA"/>
</dbReference>
<feature type="region of interest" description="Disordered" evidence="6">
    <location>
        <begin position="263"/>
        <end position="337"/>
    </location>
</feature>
<reference evidence="8" key="1">
    <citation type="submission" date="2019-01" db="EMBL/GenBank/DDBJ databases">
        <title>Colletotrichum abscissum LGMF1257.</title>
        <authorList>
            <person name="Baroncelli R."/>
        </authorList>
    </citation>
    <scope>NUCLEOTIDE SEQUENCE</scope>
    <source>
        <strain evidence="8">Ca142</strain>
    </source>
</reference>
<dbReference type="Gene3D" id="2.60.40.1970">
    <property type="entry name" value="YEATS domain"/>
    <property type="match status" value="1"/>
</dbReference>
<dbReference type="AlphaFoldDB" id="A0A9P9X0C6"/>
<evidence type="ECO:0000256" key="3">
    <source>
        <dbReference type="ARBA" id="ARBA00023163"/>
    </source>
</evidence>
<organism evidence="8 9">
    <name type="scientific">Colletotrichum abscissum</name>
    <dbReference type="NCBI Taxonomy" id="1671311"/>
    <lineage>
        <taxon>Eukaryota</taxon>
        <taxon>Fungi</taxon>
        <taxon>Dikarya</taxon>
        <taxon>Ascomycota</taxon>
        <taxon>Pezizomycotina</taxon>
        <taxon>Sordariomycetes</taxon>
        <taxon>Hypocreomycetidae</taxon>
        <taxon>Glomerellales</taxon>
        <taxon>Glomerellaceae</taxon>
        <taxon>Colletotrichum</taxon>
        <taxon>Colletotrichum acutatum species complex</taxon>
    </lineage>
</organism>
<dbReference type="CDD" id="cd16908">
    <property type="entry name" value="YEATS_Yaf9_like"/>
    <property type="match status" value="1"/>
</dbReference>
<dbReference type="InterPro" id="IPR055129">
    <property type="entry name" value="YEATS_dom"/>
</dbReference>
<dbReference type="OrthoDB" id="16041at2759"/>
<feature type="compositionally biased region" description="Polar residues" evidence="6">
    <location>
        <begin position="444"/>
        <end position="454"/>
    </location>
</feature>
<feature type="compositionally biased region" description="Gly residues" evidence="6">
    <location>
        <begin position="487"/>
        <end position="498"/>
    </location>
</feature>
<dbReference type="GO" id="GO:0005634">
    <property type="term" value="C:nucleus"/>
    <property type="evidence" value="ECO:0007669"/>
    <property type="project" value="UniProtKB-SubCell"/>
</dbReference>
<dbReference type="Pfam" id="PF03366">
    <property type="entry name" value="YEATS"/>
    <property type="match status" value="1"/>
</dbReference>